<organism evidence="24">
    <name type="scientific">Harpegnathos saltator</name>
    <name type="common">Jerdon's jumping ant</name>
    <dbReference type="NCBI Taxonomy" id="610380"/>
    <lineage>
        <taxon>Eukaryota</taxon>
        <taxon>Metazoa</taxon>
        <taxon>Ecdysozoa</taxon>
        <taxon>Arthropoda</taxon>
        <taxon>Hexapoda</taxon>
        <taxon>Insecta</taxon>
        <taxon>Pterygota</taxon>
        <taxon>Neoptera</taxon>
        <taxon>Endopterygota</taxon>
        <taxon>Hymenoptera</taxon>
        <taxon>Apocrita</taxon>
        <taxon>Aculeata</taxon>
        <taxon>Formicoidea</taxon>
        <taxon>Formicidae</taxon>
        <taxon>Ponerinae</taxon>
        <taxon>Ponerini</taxon>
        <taxon>Harpegnathos</taxon>
    </lineage>
</organism>
<keyword evidence="3 18" id="KW-0031">Aminopeptidase</keyword>
<dbReference type="GO" id="GO:0006508">
    <property type="term" value="P:proteolysis"/>
    <property type="evidence" value="ECO:0007669"/>
    <property type="project" value="UniProtKB-KW"/>
</dbReference>
<sequence length="750" mass="86611">MAIVKSLLMAAVLIVTGRAVPLRNNETSLAGEEDLHLNLLQQVVPVHYDIRLIPHIVENNFTFNGETGIEMKVLKPTDTVVLHTRQLIVDKWKTKLTRRVEESSANETVANYVPKLHDYDGNSEMLILRFDDPVEIGVYTLYLKFVGVIKPTGRGFYRSFYTNNEGNKVWLAVTHFQPANARQAFPCWDEPAMKATFKFSIKHYPNYTALSNMPSARSQVDATDGKVWTLFETTPVMPTNVLGFVIADYDYISNLDGTMRIWAPKHMLQLAAYPLDVAEKATRVLEEFTNSTVPVPKMDHVVAPHYSSRATENWGMIVYKQDVLLYNESNFMKTELYIPMKLIDLKLYNTMTITHELAHQWFGNLVSPTWWNYLWLSEGTSTYLKYYITDKLFKEWRLMDYLVVENMQPTLGRDIAKWAKPININITSNLYEAYSENTYTKSAILLRMISHFLREDVFRDGLIKYLRANAYGNATPDDLWKALQDALDESDVPHDDFNVKEVMDAWFEQASYPVVTIERDYANGVIEATQKAAQYKMHEGSNAKWWVPLNFATQTNPDFSSTLATHWLRPQDEAITLEGVDVDDWIIVNKQLTGYYRVNYDTTNWKRIAAILNSDDYAKIPVLNRAQIIDDAFFMTQTDQLDLVTFFEIMNYLSRETDCVVWQTAFRIIEKLDLYLQIPERAAIFKSYIFNLTRKILENVDFDGRPDDDPFTIKTRSLLGEYTCKYGHAECQTKATAKLLAYVQDPIANK</sequence>
<feature type="domain" description="ERAP1-like C-terminal" evidence="21">
    <location>
        <begin position="585"/>
        <end position="745"/>
    </location>
</feature>
<evidence type="ECO:0000256" key="18">
    <source>
        <dbReference type="RuleBase" id="RU364040"/>
    </source>
</evidence>
<protein>
    <recommendedName>
        <fullName evidence="18">Aminopeptidase</fullName>
        <ecNumber evidence="18">3.4.11.-</ecNumber>
    </recommendedName>
</protein>
<dbReference type="Gene3D" id="1.10.390.10">
    <property type="entry name" value="Neutral Protease Domain 2"/>
    <property type="match status" value="1"/>
</dbReference>
<dbReference type="GO" id="GO:0098552">
    <property type="term" value="C:side of membrane"/>
    <property type="evidence" value="ECO:0007669"/>
    <property type="project" value="UniProtKB-KW"/>
</dbReference>
<dbReference type="Gene3D" id="2.60.40.1730">
    <property type="entry name" value="tricorn interacting facor f3 domain"/>
    <property type="match status" value="1"/>
</dbReference>
<dbReference type="Gene3D" id="1.25.50.20">
    <property type="match status" value="1"/>
</dbReference>
<dbReference type="Gene3D" id="2.60.40.1910">
    <property type="match status" value="1"/>
</dbReference>
<dbReference type="InterPro" id="IPR001930">
    <property type="entry name" value="Peptidase_M1"/>
</dbReference>
<feature type="domain" description="Peptidase M1 membrane alanine aminopeptidase" evidence="20">
    <location>
        <begin position="273"/>
        <end position="506"/>
    </location>
</feature>
<evidence type="ECO:0000256" key="2">
    <source>
        <dbReference type="ARBA" id="ARBA00010136"/>
    </source>
</evidence>
<dbReference type="GO" id="GO:0070006">
    <property type="term" value="F:metalloaminopeptidase activity"/>
    <property type="evidence" value="ECO:0007669"/>
    <property type="project" value="TreeGrafter"/>
</dbReference>
<evidence type="ECO:0000256" key="12">
    <source>
        <dbReference type="ARBA" id="ARBA00023136"/>
    </source>
</evidence>
<keyword evidence="8 19" id="KW-0732">Signal</keyword>
<proteinExistence type="inferred from homology"/>
<dbReference type="InterPro" id="IPR024571">
    <property type="entry name" value="ERAP1-like_C_dom"/>
</dbReference>
<feature type="chain" id="PRO_5003157226" description="Aminopeptidase" evidence="19">
    <location>
        <begin position="20"/>
        <end position="750"/>
    </location>
</feature>
<dbReference type="InterPro" id="IPR014782">
    <property type="entry name" value="Peptidase_M1_dom"/>
</dbReference>
<keyword evidence="14" id="KW-0449">Lipoprotein</keyword>
<dbReference type="OMA" id="TMTITHE"/>
<reference evidence="23 24" key="1">
    <citation type="journal article" date="2010" name="Science">
        <title>Genomic comparison of the ants Camponotus floridanus and Harpegnathos saltator.</title>
        <authorList>
            <person name="Bonasio R."/>
            <person name="Zhang G."/>
            <person name="Ye C."/>
            <person name="Mutti N.S."/>
            <person name="Fang X."/>
            <person name="Qin N."/>
            <person name="Donahue G."/>
            <person name="Yang P."/>
            <person name="Li Q."/>
            <person name="Li C."/>
            <person name="Zhang P."/>
            <person name="Huang Z."/>
            <person name="Berger S.L."/>
            <person name="Reinberg D."/>
            <person name="Wang J."/>
            <person name="Liebig J."/>
        </authorList>
    </citation>
    <scope>NUCLEOTIDE SEQUENCE [LARGE SCALE GENOMIC DNA]</scope>
    <source>
        <strain evidence="23 24">R22 G/1</strain>
    </source>
</reference>
<comment type="subcellular location">
    <subcellularLocation>
        <location evidence="1">Cell membrane</location>
        <topology evidence="1">Lipid-anchor</topology>
        <topology evidence="1">GPI-anchor</topology>
    </subcellularLocation>
</comment>
<dbReference type="Pfam" id="PF01433">
    <property type="entry name" value="Peptidase_M1"/>
    <property type="match status" value="1"/>
</dbReference>
<dbReference type="GO" id="GO:0005615">
    <property type="term" value="C:extracellular space"/>
    <property type="evidence" value="ECO:0007669"/>
    <property type="project" value="TreeGrafter"/>
</dbReference>
<feature type="signal peptide" evidence="19">
    <location>
        <begin position="1"/>
        <end position="19"/>
    </location>
</feature>
<evidence type="ECO:0000256" key="14">
    <source>
        <dbReference type="ARBA" id="ARBA00023288"/>
    </source>
</evidence>
<keyword evidence="6 18" id="KW-0645">Protease</keyword>
<dbReference type="Pfam" id="PF17900">
    <property type="entry name" value="Peptidase_M1_N"/>
    <property type="match status" value="1"/>
</dbReference>
<dbReference type="AlphaFoldDB" id="E2BB81"/>
<dbReference type="GO" id="GO:0008270">
    <property type="term" value="F:zinc ion binding"/>
    <property type="evidence" value="ECO:0007669"/>
    <property type="project" value="UniProtKB-UniRule"/>
</dbReference>
<dbReference type="PANTHER" id="PTHR11533">
    <property type="entry name" value="PROTEASE M1 ZINC METALLOPROTEASE"/>
    <property type="match status" value="1"/>
</dbReference>
<evidence type="ECO:0000256" key="9">
    <source>
        <dbReference type="ARBA" id="ARBA00022801"/>
    </source>
</evidence>
<evidence type="ECO:0000313" key="23">
    <source>
        <dbReference type="EMBL" id="EFN87054.1"/>
    </source>
</evidence>
<evidence type="ECO:0000259" key="20">
    <source>
        <dbReference type="Pfam" id="PF01433"/>
    </source>
</evidence>
<evidence type="ECO:0000259" key="21">
    <source>
        <dbReference type="Pfam" id="PF11838"/>
    </source>
</evidence>
<feature type="active site" description="Proton acceptor" evidence="15">
    <location>
        <position position="356"/>
    </location>
</feature>
<keyword evidence="12" id="KW-0472">Membrane</keyword>
<dbReference type="InterPro" id="IPR042097">
    <property type="entry name" value="Aminopeptidase_N-like_N_sf"/>
</dbReference>
<dbReference type="GO" id="GO:0005737">
    <property type="term" value="C:cytoplasm"/>
    <property type="evidence" value="ECO:0007669"/>
    <property type="project" value="TreeGrafter"/>
</dbReference>
<dbReference type="SUPFAM" id="SSF63737">
    <property type="entry name" value="Leukotriene A4 hydrolase N-terminal domain"/>
    <property type="match status" value="1"/>
</dbReference>
<gene>
    <name evidence="23" type="ORF">EAI_16598</name>
</gene>
<dbReference type="PRINTS" id="PR00756">
    <property type="entry name" value="ALADIPTASE"/>
</dbReference>
<comment type="similarity">
    <text evidence="2 18">Belongs to the peptidase M1 family.</text>
</comment>
<dbReference type="PANTHER" id="PTHR11533:SF290">
    <property type="entry name" value="AMINOPEPTIDASE"/>
    <property type="match status" value="1"/>
</dbReference>
<feature type="site" description="Transition state stabilizer" evidence="17">
    <location>
        <position position="439"/>
    </location>
</feature>
<evidence type="ECO:0000256" key="19">
    <source>
        <dbReference type="SAM" id="SignalP"/>
    </source>
</evidence>
<evidence type="ECO:0000256" key="3">
    <source>
        <dbReference type="ARBA" id="ARBA00022438"/>
    </source>
</evidence>
<dbReference type="CDD" id="cd09601">
    <property type="entry name" value="M1_APN-Q_like"/>
    <property type="match status" value="1"/>
</dbReference>
<accession>E2BB81</accession>
<keyword evidence="9 18" id="KW-0378">Hydrolase</keyword>
<evidence type="ECO:0000256" key="6">
    <source>
        <dbReference type="ARBA" id="ARBA00022670"/>
    </source>
</evidence>
<feature type="binding site" evidence="16">
    <location>
        <position position="359"/>
    </location>
    <ligand>
        <name>Zn(2+)</name>
        <dbReference type="ChEBI" id="CHEBI:29105"/>
        <note>catalytic</note>
    </ligand>
</feature>
<evidence type="ECO:0000256" key="17">
    <source>
        <dbReference type="PIRSR" id="PIRSR634016-4"/>
    </source>
</evidence>
<name>E2BB81_HARSA</name>
<evidence type="ECO:0000256" key="11">
    <source>
        <dbReference type="ARBA" id="ARBA00023049"/>
    </source>
</evidence>
<dbReference type="InParanoid" id="E2BB81"/>
<evidence type="ECO:0000313" key="24">
    <source>
        <dbReference type="Proteomes" id="UP000008237"/>
    </source>
</evidence>
<keyword evidence="24" id="KW-1185">Reference proteome</keyword>
<dbReference type="GO" id="GO:0043171">
    <property type="term" value="P:peptide catabolic process"/>
    <property type="evidence" value="ECO:0007669"/>
    <property type="project" value="TreeGrafter"/>
</dbReference>
<evidence type="ECO:0000256" key="16">
    <source>
        <dbReference type="PIRSR" id="PIRSR634016-3"/>
    </source>
</evidence>
<dbReference type="FunFam" id="2.60.40.1910:FF:000008">
    <property type="entry name" value="Aminopeptidase"/>
    <property type="match status" value="1"/>
</dbReference>
<dbReference type="Proteomes" id="UP000008237">
    <property type="component" value="Unassembled WGS sequence"/>
</dbReference>
<dbReference type="STRING" id="610380.E2BB81"/>
<evidence type="ECO:0000256" key="5">
    <source>
        <dbReference type="ARBA" id="ARBA00022622"/>
    </source>
</evidence>
<feature type="domain" description="Aminopeptidase N-like N-terminal" evidence="22">
    <location>
        <begin position="44"/>
        <end position="239"/>
    </location>
</feature>
<evidence type="ECO:0000256" key="15">
    <source>
        <dbReference type="PIRSR" id="PIRSR634016-1"/>
    </source>
</evidence>
<keyword evidence="11 18" id="KW-0482">Metalloprotease</keyword>
<dbReference type="SUPFAM" id="SSF55486">
    <property type="entry name" value="Metalloproteases ('zincins'), catalytic domain"/>
    <property type="match status" value="1"/>
</dbReference>
<feature type="binding site" evidence="16">
    <location>
        <position position="355"/>
    </location>
    <ligand>
        <name>Zn(2+)</name>
        <dbReference type="ChEBI" id="CHEBI:29105"/>
        <note>catalytic</note>
    </ligand>
</feature>
<dbReference type="InterPro" id="IPR034016">
    <property type="entry name" value="M1_APN-typ"/>
</dbReference>
<evidence type="ECO:0000256" key="13">
    <source>
        <dbReference type="ARBA" id="ARBA00023180"/>
    </source>
</evidence>
<dbReference type="InterPro" id="IPR050344">
    <property type="entry name" value="Peptidase_M1_aminopeptidases"/>
</dbReference>
<comment type="cofactor">
    <cofactor evidence="16 18">
        <name>Zn(2+)</name>
        <dbReference type="ChEBI" id="CHEBI:29105"/>
    </cofactor>
    <text evidence="16 18">Binds 1 zinc ion per subunit.</text>
</comment>
<feature type="binding site" evidence="16">
    <location>
        <position position="378"/>
    </location>
    <ligand>
        <name>Zn(2+)</name>
        <dbReference type="ChEBI" id="CHEBI:29105"/>
        <note>catalytic</note>
    </ligand>
</feature>
<dbReference type="GO" id="GO:0005886">
    <property type="term" value="C:plasma membrane"/>
    <property type="evidence" value="ECO:0007669"/>
    <property type="project" value="UniProtKB-SubCell"/>
</dbReference>
<keyword evidence="5" id="KW-0336">GPI-anchor</keyword>
<dbReference type="EMBL" id="GL446946">
    <property type="protein sequence ID" value="EFN87054.1"/>
    <property type="molecule type" value="Genomic_DNA"/>
</dbReference>
<evidence type="ECO:0000256" key="8">
    <source>
        <dbReference type="ARBA" id="ARBA00022729"/>
    </source>
</evidence>
<evidence type="ECO:0000256" key="7">
    <source>
        <dbReference type="ARBA" id="ARBA00022723"/>
    </source>
</evidence>
<dbReference type="EC" id="3.4.11.-" evidence="18"/>
<keyword evidence="7 16" id="KW-0479">Metal-binding</keyword>
<evidence type="ECO:0000256" key="1">
    <source>
        <dbReference type="ARBA" id="ARBA00004609"/>
    </source>
</evidence>
<keyword evidence="13" id="KW-0325">Glycoprotein</keyword>
<dbReference type="FunFam" id="1.10.390.10:FF:000013">
    <property type="entry name" value="Aminopeptidase N"/>
    <property type="match status" value="1"/>
</dbReference>
<evidence type="ECO:0000256" key="10">
    <source>
        <dbReference type="ARBA" id="ARBA00022833"/>
    </source>
</evidence>
<dbReference type="Pfam" id="PF11838">
    <property type="entry name" value="ERAP1_C"/>
    <property type="match status" value="1"/>
</dbReference>
<dbReference type="InterPro" id="IPR027268">
    <property type="entry name" value="Peptidase_M4/M1_CTD_sf"/>
</dbReference>
<evidence type="ECO:0000256" key="4">
    <source>
        <dbReference type="ARBA" id="ARBA00022475"/>
    </source>
</evidence>
<keyword evidence="10 16" id="KW-0862">Zinc</keyword>
<dbReference type="OrthoDB" id="7629650at2759"/>
<dbReference type="GO" id="GO:0042277">
    <property type="term" value="F:peptide binding"/>
    <property type="evidence" value="ECO:0007669"/>
    <property type="project" value="TreeGrafter"/>
</dbReference>
<keyword evidence="4" id="KW-1003">Cell membrane</keyword>
<dbReference type="InterPro" id="IPR045357">
    <property type="entry name" value="Aminopeptidase_N-like_N"/>
</dbReference>
<evidence type="ECO:0000259" key="22">
    <source>
        <dbReference type="Pfam" id="PF17900"/>
    </source>
</evidence>